<dbReference type="CDD" id="cd17058">
    <property type="entry name" value="Ubl_SNRNP25"/>
    <property type="match status" value="1"/>
</dbReference>
<feature type="region of interest" description="Disordered" evidence="1">
    <location>
        <begin position="105"/>
        <end position="130"/>
    </location>
</feature>
<evidence type="ECO:0000313" key="3">
    <source>
        <dbReference type="EMBL" id="KAL3844035.1"/>
    </source>
</evidence>
<dbReference type="PANTHER" id="PTHR14942">
    <property type="entry name" value="U11/U12 SMALL NUCLEAR RIBONUCLEOPROTEIN 25 KDA PROTEIN"/>
    <property type="match status" value="1"/>
</dbReference>
<keyword evidence="4" id="KW-1185">Reference proteome</keyword>
<dbReference type="PANTHER" id="PTHR14942:SF9">
    <property type="entry name" value="OS02G0188500 PROTEIN"/>
    <property type="match status" value="1"/>
</dbReference>
<organism evidence="3 4">
    <name type="scientific">Penstemon smallii</name>
    <dbReference type="NCBI Taxonomy" id="265156"/>
    <lineage>
        <taxon>Eukaryota</taxon>
        <taxon>Viridiplantae</taxon>
        <taxon>Streptophyta</taxon>
        <taxon>Embryophyta</taxon>
        <taxon>Tracheophyta</taxon>
        <taxon>Spermatophyta</taxon>
        <taxon>Magnoliopsida</taxon>
        <taxon>eudicotyledons</taxon>
        <taxon>Gunneridae</taxon>
        <taxon>Pentapetalae</taxon>
        <taxon>asterids</taxon>
        <taxon>lamiids</taxon>
        <taxon>Lamiales</taxon>
        <taxon>Plantaginaceae</taxon>
        <taxon>Cheloneae</taxon>
        <taxon>Penstemon</taxon>
    </lineage>
</organism>
<dbReference type="Proteomes" id="UP001634393">
    <property type="component" value="Unassembled WGS sequence"/>
</dbReference>
<sequence>MDRQQRKSISYSKLHQEPLHLTVLKLDGSFFDIEVAKTGTVGEVKRAVETAFLHLPKKGPGKVSWTHVWGQFCLCHERRMLLNDRDHIGMLGIKDGDQFIHHLSRTQSEREDLDSEGATSMDEHQDSTDDHRIEILEDNQEDDDDDDDVESNDGTTSNCGHRITHWLRGCFPYRKLKNTQTRIEERNTSSSRFSFNKLTSSKNVNDNYSLIETWKGK</sequence>
<evidence type="ECO:0000259" key="2">
    <source>
        <dbReference type="Pfam" id="PF18036"/>
    </source>
</evidence>
<dbReference type="InterPro" id="IPR029071">
    <property type="entry name" value="Ubiquitin-like_domsf"/>
</dbReference>
<dbReference type="Gene3D" id="3.10.20.90">
    <property type="entry name" value="Phosphatidylinositol 3-kinase Catalytic Subunit, Chain A, domain 1"/>
    <property type="match status" value="1"/>
</dbReference>
<proteinExistence type="predicted"/>
<feature type="compositionally biased region" description="Basic and acidic residues" evidence="1">
    <location>
        <begin position="121"/>
        <end position="130"/>
    </location>
</feature>
<evidence type="ECO:0000313" key="4">
    <source>
        <dbReference type="Proteomes" id="UP001634393"/>
    </source>
</evidence>
<protein>
    <recommendedName>
        <fullName evidence="2">SNRNP25 ubiquitin-like domain-containing protein</fullName>
    </recommendedName>
</protein>
<dbReference type="InterPro" id="IPR040610">
    <property type="entry name" value="SNRNP25_ubiquitin"/>
</dbReference>
<dbReference type="AlphaFoldDB" id="A0ABD3U4X3"/>
<dbReference type="Pfam" id="PF18036">
    <property type="entry name" value="Ubiquitin_4"/>
    <property type="match status" value="1"/>
</dbReference>
<dbReference type="SUPFAM" id="SSF54236">
    <property type="entry name" value="Ubiquitin-like"/>
    <property type="match status" value="1"/>
</dbReference>
<accession>A0ABD3U4X3</accession>
<gene>
    <name evidence="3" type="ORF">ACJIZ3_001438</name>
</gene>
<dbReference type="EMBL" id="JBJXBP010000002">
    <property type="protein sequence ID" value="KAL3844035.1"/>
    <property type="molecule type" value="Genomic_DNA"/>
</dbReference>
<dbReference type="InterPro" id="IPR039690">
    <property type="entry name" value="SNRNP25"/>
</dbReference>
<name>A0ABD3U4X3_9LAMI</name>
<comment type="caution">
    <text evidence="3">The sequence shown here is derived from an EMBL/GenBank/DDBJ whole genome shotgun (WGS) entry which is preliminary data.</text>
</comment>
<feature type="domain" description="SNRNP25 ubiquitin-like" evidence="2">
    <location>
        <begin position="19"/>
        <end position="99"/>
    </location>
</feature>
<reference evidence="3 4" key="1">
    <citation type="submission" date="2024-12" db="EMBL/GenBank/DDBJ databases">
        <title>The unique morphological basis and parallel evolutionary history of personate flowers in Penstemon.</title>
        <authorList>
            <person name="Depatie T.H."/>
            <person name="Wessinger C.A."/>
        </authorList>
    </citation>
    <scope>NUCLEOTIDE SEQUENCE [LARGE SCALE GENOMIC DNA]</scope>
    <source>
        <strain evidence="3">WTNN_2</strain>
        <tissue evidence="3">Leaf</tissue>
    </source>
</reference>
<evidence type="ECO:0000256" key="1">
    <source>
        <dbReference type="SAM" id="MobiDB-lite"/>
    </source>
</evidence>